<gene>
    <name evidence="1" type="ORF">AOXY_G8462</name>
</gene>
<organism evidence="1 2">
    <name type="scientific">Acipenser oxyrinchus oxyrinchus</name>
    <dbReference type="NCBI Taxonomy" id="40147"/>
    <lineage>
        <taxon>Eukaryota</taxon>
        <taxon>Metazoa</taxon>
        <taxon>Chordata</taxon>
        <taxon>Craniata</taxon>
        <taxon>Vertebrata</taxon>
        <taxon>Euteleostomi</taxon>
        <taxon>Actinopterygii</taxon>
        <taxon>Chondrostei</taxon>
        <taxon>Acipenseriformes</taxon>
        <taxon>Acipenseridae</taxon>
        <taxon>Acipenser</taxon>
    </lineage>
</organism>
<dbReference type="AlphaFoldDB" id="A0AAD8G810"/>
<evidence type="ECO:0000313" key="1">
    <source>
        <dbReference type="EMBL" id="KAK1169621.1"/>
    </source>
</evidence>
<protein>
    <submittedName>
        <fullName evidence="1">Uncharacterized protein</fullName>
    </submittedName>
</protein>
<evidence type="ECO:0000313" key="2">
    <source>
        <dbReference type="Proteomes" id="UP001230051"/>
    </source>
</evidence>
<reference evidence="1" key="1">
    <citation type="submission" date="2022-02" db="EMBL/GenBank/DDBJ databases">
        <title>Atlantic sturgeon de novo genome assembly.</title>
        <authorList>
            <person name="Stock M."/>
            <person name="Klopp C."/>
            <person name="Guiguen Y."/>
            <person name="Cabau C."/>
            <person name="Parinello H."/>
            <person name="Santidrian Yebra-Pimentel E."/>
            <person name="Kuhl H."/>
            <person name="Dirks R.P."/>
            <person name="Guessner J."/>
            <person name="Wuertz S."/>
            <person name="Du K."/>
            <person name="Schartl M."/>
        </authorList>
    </citation>
    <scope>NUCLEOTIDE SEQUENCE</scope>
    <source>
        <strain evidence="1">STURGEONOMICS-FGT-2020</strain>
        <tissue evidence="1">Whole blood</tissue>
    </source>
</reference>
<name>A0AAD8G810_ACIOX</name>
<sequence length="179" mass="19321">MKEIFYSPLLGPGSSSFFPLSPSTLSPFTSPSPLASPSFSPRSSSCSTSGSSHSLVSFSSCSSLILSLYVLDSSSANRRASLVCRESSLPSISFKRLTVSSFFSSTPTMLSSRMPIFIRICRPFSSRILLASGNSVKTPFRSSLERQKRSECPMLLIFAVRLFPDLFPVGSNSYRGVGG</sequence>
<accession>A0AAD8G810</accession>
<comment type="caution">
    <text evidence="1">The sequence shown here is derived from an EMBL/GenBank/DDBJ whole genome shotgun (WGS) entry which is preliminary data.</text>
</comment>
<proteinExistence type="predicted"/>
<dbReference type="Proteomes" id="UP001230051">
    <property type="component" value="Unassembled WGS sequence"/>
</dbReference>
<keyword evidence="2" id="KW-1185">Reference proteome</keyword>
<dbReference type="EMBL" id="JAGXEW010000007">
    <property type="protein sequence ID" value="KAK1169621.1"/>
    <property type="molecule type" value="Genomic_DNA"/>
</dbReference>